<dbReference type="STRING" id="4909.A0A2U9QZF1"/>
<dbReference type="GO" id="GO:0019478">
    <property type="term" value="P:D-amino acid catabolic process"/>
    <property type="evidence" value="ECO:0007669"/>
    <property type="project" value="TreeGrafter"/>
</dbReference>
<dbReference type="SUPFAM" id="SSF54373">
    <property type="entry name" value="FAD-linked reductases, C-terminal domain"/>
    <property type="match status" value="1"/>
</dbReference>
<feature type="binding site" evidence="6">
    <location>
        <begin position="84"/>
        <end position="85"/>
    </location>
    <ligand>
        <name>FAD</name>
        <dbReference type="ChEBI" id="CHEBI:57692"/>
    </ligand>
</feature>
<dbReference type="Gene3D" id="3.30.9.10">
    <property type="entry name" value="D-Amino Acid Oxidase, subunit A, domain 2"/>
    <property type="match status" value="1"/>
</dbReference>
<dbReference type="GO" id="GO:0005737">
    <property type="term" value="C:cytoplasm"/>
    <property type="evidence" value="ECO:0007669"/>
    <property type="project" value="TreeGrafter"/>
</dbReference>
<evidence type="ECO:0000256" key="2">
    <source>
        <dbReference type="ARBA" id="ARBA00006730"/>
    </source>
</evidence>
<organism evidence="8 9">
    <name type="scientific">Pichia kudriavzevii</name>
    <name type="common">Yeast</name>
    <name type="synonym">Issatchenkia orientalis</name>
    <dbReference type="NCBI Taxonomy" id="4909"/>
    <lineage>
        <taxon>Eukaryota</taxon>
        <taxon>Fungi</taxon>
        <taxon>Dikarya</taxon>
        <taxon>Ascomycota</taxon>
        <taxon>Saccharomycotina</taxon>
        <taxon>Pichiomycetes</taxon>
        <taxon>Pichiales</taxon>
        <taxon>Pichiaceae</taxon>
        <taxon>Pichia</taxon>
    </lineage>
</organism>
<keyword evidence="4 6" id="KW-0274">FAD</keyword>
<dbReference type="GO" id="GO:0003884">
    <property type="term" value="F:D-amino-acid oxidase activity"/>
    <property type="evidence" value="ECO:0007669"/>
    <property type="project" value="InterPro"/>
</dbReference>
<comment type="cofactor">
    <cofactor evidence="1 6">
        <name>FAD</name>
        <dbReference type="ChEBI" id="CHEBI:57692"/>
    </cofactor>
</comment>
<gene>
    <name evidence="8" type="ORF">C5L36_0A09980</name>
</gene>
<feature type="binding site" evidence="6">
    <location>
        <position position="336"/>
    </location>
    <ligand>
        <name>D-dopa</name>
        <dbReference type="ChEBI" id="CHEBI:149689"/>
    </ligand>
</feature>
<accession>A0A2U9QZF1</accession>
<evidence type="ECO:0000256" key="6">
    <source>
        <dbReference type="PIRSR" id="PIRSR000189-1"/>
    </source>
</evidence>
<keyword evidence="5" id="KW-0560">Oxidoreductase</keyword>
<feature type="domain" description="FAD dependent oxidoreductase" evidence="7">
    <location>
        <begin position="42"/>
        <end position="379"/>
    </location>
</feature>
<sequence length="387" mass="42984">MMPLQEMLYTLTISLIHVHLCCSHSLVFPFHLLNTLGTMSTVIVGAGIIGISIAYRIAELNPNADITIVSKHFPDSGLLDPEYTSSKAGAHFRPFPSKSAVEYRDSKFTRGTYEKYKKWAVEHPESSIKMIKGIDYLEFGNALYENVAEGYSEVVEDFHVIPKDQLPTGVRFGAEYTTFSVNPHEVMKFMLNSLIIRQKVKVVQREVKSLREVSLLYPGLPIVNCTGNGLLYDGNHDPSCFQIRGQTLLVRAPLEELDYYENHTVTYQLSNGEWCFVIPRPLNGGIIVGGTKDMGGTSLTGLDSETQSLISNARVRFPDLFSDGELDILRVNVGFRPARKGGVRLEREVIEGTVIVHCYGFGGSGVEMSYGAAEKAVDLLHSIKVKL</sequence>
<dbReference type="PIRSF" id="PIRSF000189">
    <property type="entry name" value="D-aa_oxidase"/>
    <property type="match status" value="1"/>
</dbReference>
<feature type="binding site" evidence="6">
    <location>
        <position position="226"/>
    </location>
    <ligand>
        <name>FAD</name>
        <dbReference type="ChEBI" id="CHEBI:57692"/>
    </ligand>
</feature>
<feature type="binding site" evidence="6">
    <location>
        <position position="207"/>
    </location>
    <ligand>
        <name>FAD</name>
        <dbReference type="ChEBI" id="CHEBI:57692"/>
    </ligand>
</feature>
<dbReference type="AlphaFoldDB" id="A0A2U9QZF1"/>
<keyword evidence="3" id="KW-0285">Flavoprotein</keyword>
<feature type="binding site" evidence="6">
    <location>
        <position position="363"/>
    </location>
    <ligand>
        <name>D-dopa</name>
        <dbReference type="ChEBI" id="CHEBI:149689"/>
    </ligand>
</feature>
<dbReference type="PANTHER" id="PTHR11530:SF26">
    <property type="entry name" value="FAD DEPENDENT OXIDOREDUCTASE SUPERFAMILY (AFU_ORTHOLOGUE AFUA_5G13940)"/>
    <property type="match status" value="1"/>
</dbReference>
<evidence type="ECO:0000256" key="1">
    <source>
        <dbReference type="ARBA" id="ARBA00001974"/>
    </source>
</evidence>
<dbReference type="PANTHER" id="PTHR11530">
    <property type="entry name" value="D-AMINO ACID OXIDASE"/>
    <property type="match status" value="1"/>
</dbReference>
<evidence type="ECO:0000313" key="8">
    <source>
        <dbReference type="EMBL" id="AWU74411.1"/>
    </source>
</evidence>
<comment type="similarity">
    <text evidence="2">Belongs to the DAMOX/DASOX family.</text>
</comment>
<dbReference type="Pfam" id="PF01266">
    <property type="entry name" value="DAO"/>
    <property type="match status" value="1"/>
</dbReference>
<dbReference type="InterPro" id="IPR023209">
    <property type="entry name" value="DAO"/>
</dbReference>
<dbReference type="SUPFAM" id="SSF51971">
    <property type="entry name" value="Nucleotide-binding domain"/>
    <property type="match status" value="1"/>
</dbReference>
<dbReference type="RefSeq" id="XP_029319888.1">
    <property type="nucleotide sequence ID" value="XM_029464028.1"/>
</dbReference>
<dbReference type="GeneID" id="40382121"/>
<evidence type="ECO:0000256" key="4">
    <source>
        <dbReference type="ARBA" id="ARBA00022827"/>
    </source>
</evidence>
<evidence type="ECO:0000256" key="5">
    <source>
        <dbReference type="ARBA" id="ARBA00023002"/>
    </source>
</evidence>
<dbReference type="InterPro" id="IPR006076">
    <property type="entry name" value="FAD-dep_OxRdtase"/>
</dbReference>
<evidence type="ECO:0000259" key="7">
    <source>
        <dbReference type="Pfam" id="PF01266"/>
    </source>
</evidence>
<dbReference type="OrthoDB" id="2015447at2759"/>
<dbReference type="EMBL" id="CP028773">
    <property type="protein sequence ID" value="AWU74411.1"/>
    <property type="molecule type" value="Genomic_DNA"/>
</dbReference>
<evidence type="ECO:0000256" key="3">
    <source>
        <dbReference type="ARBA" id="ARBA00022630"/>
    </source>
</evidence>
<keyword evidence="9" id="KW-1185">Reference proteome</keyword>
<proteinExistence type="inferred from homology"/>
<protein>
    <recommendedName>
        <fullName evidence="7">FAD dependent oxidoreductase domain-containing protein</fullName>
    </recommendedName>
</protein>
<dbReference type="KEGG" id="pkz:C5L36_0A09980"/>
<dbReference type="VEuPathDB" id="FungiDB:C5L36_0A09980"/>
<evidence type="ECO:0000313" key="9">
    <source>
        <dbReference type="Proteomes" id="UP000249293"/>
    </source>
</evidence>
<reference evidence="8 9" key="1">
    <citation type="submission" date="2018-06" db="EMBL/GenBank/DDBJ databases">
        <title>Population genomics shows no distinction between pathogenic Candida krusei and environmental Pichia kudriavzevii: One species, four names.</title>
        <authorList>
            <person name="Douglass A.P."/>
            <person name="Offei B."/>
            <person name="Braun-Galleani S."/>
            <person name="Coughlan A.Y."/>
            <person name="Martos A."/>
            <person name="Ortiz-Merino R.A."/>
            <person name="Byrne K.P."/>
            <person name="Wolfe K.H."/>
        </authorList>
    </citation>
    <scope>NUCLEOTIDE SEQUENCE [LARGE SCALE GENOMIC DNA]</scope>
    <source>
        <strain evidence="8 9">CBS573</strain>
    </source>
</reference>
<dbReference type="Gene3D" id="3.40.50.720">
    <property type="entry name" value="NAD(P)-binding Rossmann-like Domain"/>
    <property type="match status" value="1"/>
</dbReference>
<dbReference type="GO" id="GO:0071949">
    <property type="term" value="F:FAD binding"/>
    <property type="evidence" value="ECO:0007669"/>
    <property type="project" value="InterPro"/>
</dbReference>
<name>A0A2U9QZF1_PICKU</name>
<dbReference type="Proteomes" id="UP000249293">
    <property type="component" value="Chromosome 1"/>
</dbReference>